<proteinExistence type="predicted"/>
<dbReference type="EMBL" id="JAHMHH010000001">
    <property type="protein sequence ID" value="MBU4692197.1"/>
    <property type="molecule type" value="Genomic_DNA"/>
</dbReference>
<keyword evidence="2" id="KW-1185">Reference proteome</keyword>
<dbReference type="Proteomes" id="UP000718793">
    <property type="component" value="Unassembled WGS sequence"/>
</dbReference>
<accession>A0ABS6DPF1</accession>
<gene>
    <name evidence="1" type="ORF">KQ875_01125</name>
</gene>
<organism evidence="1 2">
    <name type="scientific">Mycoplasma zalophi</name>
    <dbReference type="NCBI Taxonomy" id="191287"/>
    <lineage>
        <taxon>Bacteria</taxon>
        <taxon>Bacillati</taxon>
        <taxon>Mycoplasmatota</taxon>
        <taxon>Mollicutes</taxon>
        <taxon>Mycoplasmataceae</taxon>
        <taxon>Mycoplasma</taxon>
    </lineage>
</organism>
<protein>
    <submittedName>
        <fullName evidence="1">PD-(D/E)XK nuclease family protein</fullName>
    </submittedName>
</protein>
<dbReference type="RefSeq" id="WP_216488555.1">
    <property type="nucleotide sequence ID" value="NZ_JAHMHH010000001.1"/>
</dbReference>
<reference evidence="1" key="1">
    <citation type="submission" date="2021-06" db="EMBL/GenBank/DDBJ databases">
        <title>Novel Mycoplasma species detected in California sea lions (Zalophus californianus) from the USA.</title>
        <authorList>
            <person name="Volokhov D.V."/>
            <person name="Furtak V.A."/>
            <person name="Zagorodnyaya T.A."/>
        </authorList>
    </citation>
    <scope>NUCLEOTIDE SEQUENCE [LARGE SCALE GENOMIC DNA]</scope>
    <source>
        <strain evidence="1">CSL 5346</strain>
    </source>
</reference>
<name>A0ABS6DPF1_9MOLU</name>
<comment type="caution">
    <text evidence="1">The sequence shown here is derived from an EMBL/GenBank/DDBJ whole genome shotgun (WGS) entry which is preliminary data.</text>
</comment>
<evidence type="ECO:0000313" key="1">
    <source>
        <dbReference type="EMBL" id="MBU4692197.1"/>
    </source>
</evidence>
<sequence>MNKSCKINTNNTLENISEEQQKNCESFLNRRGWLKQGKNNNAKIEGNVILLNKLFLGDWLDQKGNIGHEIIDFLLTDNNEYYVYNNPWGVCPDDIWVEGTKNLRQWKKEKYLAKYLVLTSGLKNNNFNILYVVELEEKIHRFHTVSKKSNNSSDNTEQYHRYENFKCAQKALKQFMQERKIVYNGKYLYEIYKDNDSLYLTFKAKKIYKANEEIPVSNLIYNFQRNKGYLFDDKNKNDYEFVNNLILTSIENKKLIEFNPKTVKEDNIRSLKKQTTFLDLIAFQDNEQAFTNMFYSILSFKDLIKKFCITFQDKKIFDKNSDYEVFKEYVVENGRLDIYARGSKQNIIIENKIRSGLNGINSEDKITQLSTYYKWANKVDSEYEPLFFIIAPNFRILEIKNEIEKLDPKMKNIYKIISYKEIADFIENEYKNQTLDKTYEFYNLIPQIIIAFNNLTHETKEDQYARMFLNNTK</sequence>
<evidence type="ECO:0000313" key="2">
    <source>
        <dbReference type="Proteomes" id="UP000718793"/>
    </source>
</evidence>